<dbReference type="PANTHER" id="PTHR43304">
    <property type="entry name" value="PHYTOCHROME-LIKE PROTEIN CPH1"/>
    <property type="match status" value="1"/>
</dbReference>
<protein>
    <recommendedName>
        <fullName evidence="2">histidine kinase</fullName>
        <ecNumber evidence="2">2.7.13.3</ecNumber>
    </recommendedName>
</protein>
<comment type="caution">
    <text evidence="8">The sequence shown here is derived from an EMBL/GenBank/DDBJ whole genome shotgun (WGS) entry which is preliminary data.</text>
</comment>
<dbReference type="InterPro" id="IPR013656">
    <property type="entry name" value="PAS_4"/>
</dbReference>
<name>A0ABR9W7U9_9BACT</name>
<evidence type="ECO:0000256" key="5">
    <source>
        <dbReference type="ARBA" id="ARBA00022777"/>
    </source>
</evidence>
<dbReference type="PRINTS" id="PR00344">
    <property type="entry name" value="BCTRLSENSOR"/>
</dbReference>
<accession>A0ABR9W7U9</accession>
<dbReference type="PROSITE" id="PS50113">
    <property type="entry name" value="PAC"/>
    <property type="match status" value="1"/>
</dbReference>
<evidence type="ECO:0000256" key="2">
    <source>
        <dbReference type="ARBA" id="ARBA00012438"/>
    </source>
</evidence>
<dbReference type="InterPro" id="IPR036097">
    <property type="entry name" value="HisK_dim/P_sf"/>
</dbReference>
<dbReference type="Gene3D" id="3.30.565.10">
    <property type="entry name" value="Histidine kinase-like ATPase, C-terminal domain"/>
    <property type="match status" value="1"/>
</dbReference>
<keyword evidence="9" id="KW-1185">Reference proteome</keyword>
<comment type="catalytic activity">
    <reaction evidence="1">
        <text>ATP + protein L-histidine = ADP + protein N-phospho-L-histidine.</text>
        <dbReference type="EC" id="2.7.13.3"/>
    </reaction>
</comment>
<keyword evidence="5" id="KW-0418">Kinase</keyword>
<evidence type="ECO:0000256" key="1">
    <source>
        <dbReference type="ARBA" id="ARBA00000085"/>
    </source>
</evidence>
<evidence type="ECO:0000256" key="3">
    <source>
        <dbReference type="ARBA" id="ARBA00022553"/>
    </source>
</evidence>
<dbReference type="EMBL" id="JACYGY010000001">
    <property type="protein sequence ID" value="MBE9461546.1"/>
    <property type="molecule type" value="Genomic_DNA"/>
</dbReference>
<feature type="domain" description="PAC" evidence="7">
    <location>
        <begin position="265"/>
        <end position="320"/>
    </location>
</feature>
<dbReference type="InterPro" id="IPR003594">
    <property type="entry name" value="HATPase_dom"/>
</dbReference>
<dbReference type="InterPro" id="IPR004358">
    <property type="entry name" value="Sig_transdc_His_kin-like_C"/>
</dbReference>
<keyword evidence="3" id="KW-0597">Phosphoprotein</keyword>
<dbReference type="CDD" id="cd00130">
    <property type="entry name" value="PAS"/>
    <property type="match status" value="1"/>
</dbReference>
<evidence type="ECO:0000313" key="8">
    <source>
        <dbReference type="EMBL" id="MBE9461546.1"/>
    </source>
</evidence>
<dbReference type="Pfam" id="PF02518">
    <property type="entry name" value="HATPase_c"/>
    <property type="match status" value="1"/>
</dbReference>
<dbReference type="SMART" id="SM00388">
    <property type="entry name" value="HisKA"/>
    <property type="match status" value="1"/>
</dbReference>
<feature type="domain" description="Histidine kinase" evidence="6">
    <location>
        <begin position="494"/>
        <end position="721"/>
    </location>
</feature>
<dbReference type="InterPro" id="IPR036890">
    <property type="entry name" value="HATPase_C_sf"/>
</dbReference>
<keyword evidence="4" id="KW-0808">Transferase</keyword>
<dbReference type="PANTHER" id="PTHR43304:SF1">
    <property type="entry name" value="PAC DOMAIN-CONTAINING PROTEIN"/>
    <property type="match status" value="1"/>
</dbReference>
<dbReference type="SUPFAM" id="SSF55785">
    <property type="entry name" value="PYP-like sensor domain (PAS domain)"/>
    <property type="match status" value="2"/>
</dbReference>
<dbReference type="Pfam" id="PF08448">
    <property type="entry name" value="PAS_4"/>
    <property type="match status" value="2"/>
</dbReference>
<evidence type="ECO:0000313" key="9">
    <source>
        <dbReference type="Proteomes" id="UP000634134"/>
    </source>
</evidence>
<dbReference type="SMART" id="SM00065">
    <property type="entry name" value="GAF"/>
    <property type="match status" value="1"/>
</dbReference>
<dbReference type="InterPro" id="IPR003018">
    <property type="entry name" value="GAF"/>
</dbReference>
<gene>
    <name evidence="8" type="ORF">IEE83_06600</name>
</gene>
<dbReference type="CDD" id="cd00082">
    <property type="entry name" value="HisKA"/>
    <property type="match status" value="1"/>
</dbReference>
<dbReference type="RefSeq" id="WP_194119819.1">
    <property type="nucleotide sequence ID" value="NZ_JACYGY010000001.1"/>
</dbReference>
<proteinExistence type="predicted"/>
<dbReference type="SUPFAM" id="SSF55781">
    <property type="entry name" value="GAF domain-like"/>
    <property type="match status" value="1"/>
</dbReference>
<dbReference type="Gene3D" id="3.30.450.20">
    <property type="entry name" value="PAS domain"/>
    <property type="match status" value="2"/>
</dbReference>
<dbReference type="Gene3D" id="1.10.287.130">
    <property type="match status" value="1"/>
</dbReference>
<dbReference type="InterPro" id="IPR000014">
    <property type="entry name" value="PAS"/>
</dbReference>
<organism evidence="8 9">
    <name type="scientific">Dyadobacter subterraneus</name>
    <dbReference type="NCBI Taxonomy" id="2773304"/>
    <lineage>
        <taxon>Bacteria</taxon>
        <taxon>Pseudomonadati</taxon>
        <taxon>Bacteroidota</taxon>
        <taxon>Cytophagia</taxon>
        <taxon>Cytophagales</taxon>
        <taxon>Spirosomataceae</taxon>
        <taxon>Dyadobacter</taxon>
    </lineage>
</organism>
<sequence>MIDSISTQENDRITALRSYDILDTLPEQDYENITQLASEICQTPIALVSLVDDKRQWFKSNYGLAARETPREYSFCAHAINNPTETFVINDSREDIRFSQNPLVTGDPNVIFYAGTPLVDENGFALGSLCVIDNVPKQLSDSQLSALKILARQVVNLLTIRKQNKELRQKDERQREEIAEQIKIRAALAESEARFRSLIDQAPVATCLFTGKNLNIELANDLMLSYWGKNSSAIGKPLAEVLPELKDQPFLDILNNVLTTGEPYQAVNMHAQIVVDGVLKSHYFDFTYQPVRNKEGEIYGVMDMAIDVTERVLSQQKIDEAQRQILSSFEQSPVAIALIDEPDLTFTMANPFYGQLVGRTPEVLIGKPFLSALPELAGQGFDDLLKEVMATGKPYVASETAVIITRENKKETIFVDLTYQPRLNANGKICGILVIATDVTGQVRNRQNIEASEARYRQFSQELEKRVDQRTQELTLANEDLVRLNSNLRQFAYIASHDMQEPLRKIQTFSSMLTQKLGTQLDEPSSHLLQRISSAAARMSSLIRDVLTYSLVDNKQQKFDHVSLNSVVSDALETLSLEIEQRNARIKVDEMAGLQGDKSQLVHLFQNLISNAIKFTPNHQVPDIRIQHFKKKRSELPADVQPGSTAHEFHQINISDNGIGFEPQYVDRIFQVFQRLHSQSKFPGTGVGLAICERVVANHGGGITAISKPGEGATFCIYLPG</sequence>
<dbReference type="Proteomes" id="UP000634134">
    <property type="component" value="Unassembled WGS sequence"/>
</dbReference>
<dbReference type="SMART" id="SM00091">
    <property type="entry name" value="PAS"/>
    <property type="match status" value="2"/>
</dbReference>
<dbReference type="PROSITE" id="PS50109">
    <property type="entry name" value="HIS_KIN"/>
    <property type="match status" value="1"/>
</dbReference>
<dbReference type="NCBIfam" id="TIGR00229">
    <property type="entry name" value="sensory_box"/>
    <property type="match status" value="2"/>
</dbReference>
<dbReference type="SUPFAM" id="SSF55874">
    <property type="entry name" value="ATPase domain of HSP90 chaperone/DNA topoisomerase II/histidine kinase"/>
    <property type="match status" value="1"/>
</dbReference>
<dbReference type="InterPro" id="IPR052162">
    <property type="entry name" value="Sensor_kinase/Photoreceptor"/>
</dbReference>
<evidence type="ECO:0000259" key="6">
    <source>
        <dbReference type="PROSITE" id="PS50109"/>
    </source>
</evidence>
<dbReference type="Gene3D" id="3.30.450.40">
    <property type="match status" value="1"/>
</dbReference>
<dbReference type="InterPro" id="IPR035965">
    <property type="entry name" value="PAS-like_dom_sf"/>
</dbReference>
<dbReference type="InterPro" id="IPR000700">
    <property type="entry name" value="PAS-assoc_C"/>
</dbReference>
<dbReference type="EC" id="2.7.13.3" evidence="2"/>
<dbReference type="InterPro" id="IPR029016">
    <property type="entry name" value="GAF-like_dom_sf"/>
</dbReference>
<dbReference type="InterPro" id="IPR005467">
    <property type="entry name" value="His_kinase_dom"/>
</dbReference>
<dbReference type="Pfam" id="PF00512">
    <property type="entry name" value="HisKA"/>
    <property type="match status" value="1"/>
</dbReference>
<dbReference type="SUPFAM" id="SSF47384">
    <property type="entry name" value="Homodimeric domain of signal transducing histidine kinase"/>
    <property type="match status" value="1"/>
</dbReference>
<dbReference type="SMART" id="SM00387">
    <property type="entry name" value="HATPase_c"/>
    <property type="match status" value="1"/>
</dbReference>
<dbReference type="InterPro" id="IPR003661">
    <property type="entry name" value="HisK_dim/P_dom"/>
</dbReference>
<evidence type="ECO:0000259" key="7">
    <source>
        <dbReference type="PROSITE" id="PS50113"/>
    </source>
</evidence>
<reference evidence="9" key="1">
    <citation type="submission" date="2023-07" db="EMBL/GenBank/DDBJ databases">
        <title>Dyadobacter sp. nov 'subterranea' isolated from contaminted grondwater.</title>
        <authorList>
            <person name="Szabo I."/>
            <person name="Al-Omari J."/>
            <person name="Szerdahelyi S.G."/>
            <person name="Rado J."/>
        </authorList>
    </citation>
    <scope>NUCLEOTIDE SEQUENCE [LARGE SCALE GENOMIC DNA]</scope>
    <source>
        <strain evidence="9">UP-52</strain>
    </source>
</reference>
<evidence type="ECO:0000256" key="4">
    <source>
        <dbReference type="ARBA" id="ARBA00022679"/>
    </source>
</evidence>